<comment type="caution">
    <text evidence="1">The sequence shown here is derived from an EMBL/GenBank/DDBJ whole genome shotgun (WGS) entry which is preliminary data.</text>
</comment>
<accession>A0ACC3N5K5</accession>
<dbReference type="Proteomes" id="UP001281147">
    <property type="component" value="Unassembled WGS sequence"/>
</dbReference>
<sequence length="520" mass="59073">MNRPLLELLGTLEHNKLVSVLVALLTYLGCRVTYLLIFHPLAAFPGPRLAALTRWYTLYFDAIRGGVFLQRLEVLHDRYGMIVRIGPNEVHIADPTFYETLFNFKSSIEKPRYEMGTLIIAYQDRGVALTRLVDTMQWTTDHDTHRKRRKPYEGYFSRQAIQRVEPVISEKTEGLCRRLVQAQKDSSPANLSVLYRALTIDVISEYCFGGGYNFLDNESEAKAFVTFNTNALRVFYWFRDVNITHWLMALIIKMLAWMLPRQPGFHELFSSAETSIQALKKGTTGGNTSGHAIIFEGILQADNVPPKEKTIGALKDMSVLLTGAGFETTGNALSVAHLHVSSNPTIHAKLTEELVTNIPNPQSQLSWQTLEKLPYLKAVLQEAVRMSIVVMARQSRINRRDVMRYKDYVIPPGTIVSMSHPFILYNADLYPEPHTFNPDRWLCGDEKATKKLVAFSRGSRSCIGIHLAWAEMFIVFATVMRRFHTELFDTTRKEVDPKTDAFVPLPESDKGVRVLVKGAK</sequence>
<name>A0ACC3N5K5_9PEZI</name>
<keyword evidence="2" id="KW-1185">Reference proteome</keyword>
<organism evidence="1 2">
    <name type="scientific">Vermiconidia calcicola</name>
    <dbReference type="NCBI Taxonomy" id="1690605"/>
    <lineage>
        <taxon>Eukaryota</taxon>
        <taxon>Fungi</taxon>
        <taxon>Dikarya</taxon>
        <taxon>Ascomycota</taxon>
        <taxon>Pezizomycotina</taxon>
        <taxon>Dothideomycetes</taxon>
        <taxon>Dothideomycetidae</taxon>
        <taxon>Mycosphaerellales</taxon>
        <taxon>Extremaceae</taxon>
        <taxon>Vermiconidia</taxon>
    </lineage>
</organism>
<reference evidence="1" key="1">
    <citation type="submission" date="2023-07" db="EMBL/GenBank/DDBJ databases">
        <title>Black Yeasts Isolated from many extreme environments.</title>
        <authorList>
            <person name="Coleine C."/>
            <person name="Stajich J.E."/>
            <person name="Selbmann L."/>
        </authorList>
    </citation>
    <scope>NUCLEOTIDE SEQUENCE</scope>
    <source>
        <strain evidence="1">CCFEE 5714</strain>
    </source>
</reference>
<gene>
    <name evidence="1" type="ORF">LTR37_010222</name>
</gene>
<protein>
    <submittedName>
        <fullName evidence="1">Uncharacterized protein</fullName>
    </submittedName>
</protein>
<proteinExistence type="predicted"/>
<evidence type="ECO:0000313" key="2">
    <source>
        <dbReference type="Proteomes" id="UP001281147"/>
    </source>
</evidence>
<evidence type="ECO:0000313" key="1">
    <source>
        <dbReference type="EMBL" id="KAK3710595.1"/>
    </source>
</evidence>
<dbReference type="EMBL" id="JAUTXU010000083">
    <property type="protein sequence ID" value="KAK3710595.1"/>
    <property type="molecule type" value="Genomic_DNA"/>
</dbReference>